<evidence type="ECO:0000256" key="1">
    <source>
        <dbReference type="SAM" id="MobiDB-lite"/>
    </source>
</evidence>
<feature type="region of interest" description="Disordered" evidence="1">
    <location>
        <begin position="1"/>
        <end position="33"/>
    </location>
</feature>
<gene>
    <name evidence="2" type="ORF">DEO72_LG3g1318</name>
</gene>
<evidence type="ECO:0000313" key="3">
    <source>
        <dbReference type="Proteomes" id="UP000501690"/>
    </source>
</evidence>
<organism evidence="2 3">
    <name type="scientific">Vigna unguiculata</name>
    <name type="common">Cowpea</name>
    <dbReference type="NCBI Taxonomy" id="3917"/>
    <lineage>
        <taxon>Eukaryota</taxon>
        <taxon>Viridiplantae</taxon>
        <taxon>Streptophyta</taxon>
        <taxon>Embryophyta</taxon>
        <taxon>Tracheophyta</taxon>
        <taxon>Spermatophyta</taxon>
        <taxon>Magnoliopsida</taxon>
        <taxon>eudicotyledons</taxon>
        <taxon>Gunneridae</taxon>
        <taxon>Pentapetalae</taxon>
        <taxon>rosids</taxon>
        <taxon>fabids</taxon>
        <taxon>Fabales</taxon>
        <taxon>Fabaceae</taxon>
        <taxon>Papilionoideae</taxon>
        <taxon>50 kb inversion clade</taxon>
        <taxon>NPAAA clade</taxon>
        <taxon>indigoferoid/millettioid clade</taxon>
        <taxon>Phaseoleae</taxon>
        <taxon>Vigna</taxon>
    </lineage>
</organism>
<dbReference type="AlphaFoldDB" id="A0A4D6LDV2"/>
<keyword evidence="3" id="KW-1185">Reference proteome</keyword>
<dbReference type="Proteomes" id="UP000501690">
    <property type="component" value="Linkage Group LG3"/>
</dbReference>
<protein>
    <submittedName>
        <fullName evidence="2">Uncharacterized protein</fullName>
    </submittedName>
</protein>
<accession>A0A4D6LDV2</accession>
<reference evidence="2 3" key="1">
    <citation type="submission" date="2019-04" db="EMBL/GenBank/DDBJ databases">
        <title>An improved genome assembly and genetic linkage map for asparagus bean, Vigna unguiculata ssp. sesquipedialis.</title>
        <authorList>
            <person name="Xia Q."/>
            <person name="Zhang R."/>
            <person name="Dong Y."/>
        </authorList>
    </citation>
    <scope>NUCLEOTIDE SEQUENCE [LARGE SCALE GENOMIC DNA]</scope>
    <source>
        <tissue evidence="2">Leaf</tissue>
    </source>
</reference>
<sequence>MARTRGAHSVGGKSSQQGHRIRPTASAHKRTREGDVGVLRVDVVHEHQHVDDDSVVDKPQNFGEVQEEHEEGVVYPGGPYGTSLLTSYFDHVAFLLWQGESWIYEHFPGMGRKEVVGNYDKTRPRVACNIPVGYY</sequence>
<evidence type="ECO:0000313" key="2">
    <source>
        <dbReference type="EMBL" id="QCD86792.1"/>
    </source>
</evidence>
<feature type="compositionally biased region" description="Basic residues" evidence="1">
    <location>
        <begin position="19"/>
        <end position="31"/>
    </location>
</feature>
<proteinExistence type="predicted"/>
<name>A0A4D6LDV2_VIGUN</name>
<dbReference type="EMBL" id="CP039347">
    <property type="protein sequence ID" value="QCD86792.1"/>
    <property type="molecule type" value="Genomic_DNA"/>
</dbReference>